<feature type="binding site" evidence="10">
    <location>
        <position position="249"/>
    </location>
    <ligand>
        <name>L-glutamine</name>
        <dbReference type="ChEBI" id="CHEBI:58359"/>
    </ligand>
</feature>
<keyword evidence="3 10" id="KW-0055">Arginine biosynthesis</keyword>
<keyword evidence="10" id="KW-0028">Amino-acid biosynthesis</keyword>
<feature type="binding site" evidence="10">
    <location>
        <position position="45"/>
    </location>
    <ligand>
        <name>L-glutamine</name>
        <dbReference type="ChEBI" id="CHEBI:58359"/>
    </ligand>
</feature>
<dbReference type="GO" id="GO:0005524">
    <property type="term" value="F:ATP binding"/>
    <property type="evidence" value="ECO:0007669"/>
    <property type="project" value="UniProtKB-UniRule"/>
</dbReference>
<accession>A0A8A3S0U9</accession>
<dbReference type="PRINTS" id="PR00096">
    <property type="entry name" value="GATASE"/>
</dbReference>
<feature type="active site" evidence="10">
    <location>
        <position position="328"/>
    </location>
</feature>
<evidence type="ECO:0000313" key="12">
    <source>
        <dbReference type="EMBL" id="QSZ66002.1"/>
    </source>
</evidence>
<dbReference type="Gene3D" id="3.50.30.20">
    <property type="entry name" value="Carbamoyl-phosphate synthase small subunit, N-terminal domain"/>
    <property type="match status" value="1"/>
</dbReference>
<dbReference type="InterPro" id="IPR035686">
    <property type="entry name" value="CPSase_GATase1"/>
</dbReference>
<dbReference type="InterPro" id="IPR006274">
    <property type="entry name" value="CarbamoylP_synth_ssu"/>
</dbReference>
<dbReference type="EC" id="6.3.5.5" evidence="10"/>
<dbReference type="AlphaFoldDB" id="A0A8A3S0U9"/>
<comment type="function">
    <text evidence="10">Small subunit of the glutamine-dependent carbamoyl phosphate synthetase (CPSase). CPSase catalyzes the formation of carbamoyl phosphate from the ammonia moiety of glutamine, carbonate, and phosphate donated by ATP, constituting the first step of 2 biosynthetic pathways, one leading to arginine and/or urea and the other to pyrimidine nucleotides. The small subunit (glutamine amidotransferase) binds and cleaves glutamine to supply the large subunit with the substrate ammonia.</text>
</comment>
<feature type="domain" description="Carbamoyl-phosphate synthase small subunit N-terminal" evidence="11">
    <location>
        <begin position="1"/>
        <end position="128"/>
    </location>
</feature>
<feature type="binding site" evidence="10">
    <location>
        <position position="288"/>
    </location>
    <ligand>
        <name>L-glutamine</name>
        <dbReference type="ChEBI" id="CHEBI:58359"/>
    </ligand>
</feature>
<comment type="similarity">
    <text evidence="2 10">Belongs to the CarA family.</text>
</comment>
<comment type="pathway">
    <text evidence="1 10">Amino-acid biosynthesis; L-arginine biosynthesis; carbamoyl phosphate from bicarbonate: step 1/1.</text>
</comment>
<feature type="binding site" evidence="10">
    <location>
        <position position="246"/>
    </location>
    <ligand>
        <name>L-glutamine</name>
        <dbReference type="ChEBI" id="CHEBI:58359"/>
    </ligand>
</feature>
<evidence type="ECO:0000256" key="9">
    <source>
        <dbReference type="ARBA" id="ARBA00048816"/>
    </source>
</evidence>
<feature type="binding site" evidence="10">
    <location>
        <position position="220"/>
    </location>
    <ligand>
        <name>L-glutamine</name>
        <dbReference type="ChEBI" id="CHEBI:58359"/>
    </ligand>
</feature>
<dbReference type="PANTHER" id="PTHR43418:SF7">
    <property type="entry name" value="CARBAMOYL-PHOSPHATE SYNTHASE SMALL CHAIN"/>
    <property type="match status" value="1"/>
</dbReference>
<evidence type="ECO:0000256" key="5">
    <source>
        <dbReference type="ARBA" id="ARBA00022741"/>
    </source>
</evidence>
<gene>
    <name evidence="10 12" type="primary">carA</name>
    <name evidence="12" type="ORF">RJ40_00035</name>
</gene>
<dbReference type="GO" id="GO:0006541">
    <property type="term" value="P:glutamine metabolic process"/>
    <property type="evidence" value="ECO:0007669"/>
    <property type="project" value="InterPro"/>
</dbReference>
<feature type="active site" description="Nucleophile" evidence="10">
    <location>
        <position position="245"/>
    </location>
</feature>
<dbReference type="SUPFAM" id="SSF52021">
    <property type="entry name" value="Carbamoyl phosphate synthetase, small subunit N-terminal domain"/>
    <property type="match status" value="1"/>
</dbReference>
<reference evidence="12" key="2">
    <citation type="submission" date="2019-02" db="EMBL/GenBank/DDBJ databases">
        <authorList>
            <person name="Chen S.-C."/>
            <person name="Chien H.-H."/>
            <person name="Lai M.-C."/>
        </authorList>
    </citation>
    <scope>NUCLEOTIDE SEQUENCE</scope>
    <source>
        <strain evidence="12">N2F9704</strain>
    </source>
</reference>
<feature type="binding site" evidence="10">
    <location>
        <position position="286"/>
    </location>
    <ligand>
        <name>L-glutamine</name>
        <dbReference type="ChEBI" id="CHEBI:58359"/>
    </ligand>
</feature>
<dbReference type="Gene3D" id="3.40.50.880">
    <property type="match status" value="1"/>
</dbReference>
<protein>
    <recommendedName>
        <fullName evidence="10">Carbamoyl phosphate synthase small chain</fullName>
        <ecNumber evidence="10">6.3.5.5</ecNumber>
    </recommendedName>
    <alternativeName>
        <fullName evidence="10">Carbamoyl phosphate synthetase glutamine chain</fullName>
    </alternativeName>
</protein>
<sequence length="351" mass="38062">MKAVLGLEDGEFVVGEGFGVEGSCSGELVFSTQMTGYMEALTDPSYAGQLLMFTFPLVGNYGVDHDNFQSPGVHALGCITREVCAHPASLPSLPDFFEENNLFGITGVDTRRLTVKTREHGTMRAALLVGSDDGEEAVRMARAAPDIAENDLIPQVSCDEPFRIPGRGKRIAVMDLGVKKNIVISLARRGADLYLFPHDATPAEIGACEPEALFITNGPGDPQRATGAINAVKHYLGELPIFGICMGNQVAGLALGAETYKMKFGHRGSNQPVRHMNGQIYITTQNHGFAVDAETLPEGCRVAYENVNDGSLEGFCDEDLNLFCVQFHPEAHGGPHDTERPIFDLMYRRIV</sequence>
<dbReference type="InterPro" id="IPR002474">
    <property type="entry name" value="CarbamoylP_synth_ssu_N"/>
</dbReference>
<dbReference type="PANTHER" id="PTHR43418">
    <property type="entry name" value="MULTIFUNCTIONAL TRYPTOPHAN BIOSYNTHESIS PROTEIN-RELATED"/>
    <property type="match status" value="1"/>
</dbReference>
<keyword evidence="6 10" id="KW-0067">ATP-binding</keyword>
<dbReference type="SMART" id="SM01097">
    <property type="entry name" value="CPSase_sm_chain"/>
    <property type="match status" value="1"/>
</dbReference>
<dbReference type="GO" id="GO:0006526">
    <property type="term" value="P:L-arginine biosynthetic process"/>
    <property type="evidence" value="ECO:0007669"/>
    <property type="project" value="UniProtKB-UniRule"/>
</dbReference>
<evidence type="ECO:0000259" key="11">
    <source>
        <dbReference type="SMART" id="SM01097"/>
    </source>
</evidence>
<dbReference type="InterPro" id="IPR017926">
    <property type="entry name" value="GATASE"/>
</dbReference>
<evidence type="ECO:0000256" key="3">
    <source>
        <dbReference type="ARBA" id="ARBA00022571"/>
    </source>
</evidence>
<evidence type="ECO:0000313" key="13">
    <source>
        <dbReference type="Proteomes" id="UP001042704"/>
    </source>
</evidence>
<dbReference type="GO" id="GO:0006207">
    <property type="term" value="P:'de novo' pyrimidine nucleobase biosynthetic process"/>
    <property type="evidence" value="ECO:0007669"/>
    <property type="project" value="InterPro"/>
</dbReference>
<dbReference type="PROSITE" id="PS51273">
    <property type="entry name" value="GATASE_TYPE_1"/>
    <property type="match status" value="1"/>
</dbReference>
<dbReference type="CDD" id="cd01744">
    <property type="entry name" value="GATase1_CPSase"/>
    <property type="match status" value="1"/>
</dbReference>
<dbReference type="Pfam" id="PF00117">
    <property type="entry name" value="GATase"/>
    <property type="match status" value="1"/>
</dbReference>
<keyword evidence="7 10" id="KW-0315">Glutamine amidotransferase</keyword>
<proteinExistence type="inferred from homology"/>
<dbReference type="GeneID" id="76422693"/>
<keyword evidence="5 10" id="KW-0547">Nucleotide-binding</keyword>
<dbReference type="GO" id="GO:0044205">
    <property type="term" value="P:'de novo' UMP biosynthetic process"/>
    <property type="evidence" value="ECO:0007669"/>
    <property type="project" value="UniProtKB-UniRule"/>
</dbReference>
<dbReference type="Pfam" id="PF00988">
    <property type="entry name" value="CPSase_sm_chain"/>
    <property type="match status" value="1"/>
</dbReference>
<keyword evidence="4 10" id="KW-0436">Ligase</keyword>
<name>A0A8A3S0U9_9EURY</name>
<evidence type="ECO:0000256" key="1">
    <source>
        <dbReference type="ARBA" id="ARBA00005077"/>
    </source>
</evidence>
<dbReference type="PRINTS" id="PR00097">
    <property type="entry name" value="ANTSNTHASEII"/>
</dbReference>
<keyword evidence="13" id="KW-1185">Reference proteome</keyword>
<dbReference type="EMBL" id="CP036172">
    <property type="protein sequence ID" value="QSZ66002.1"/>
    <property type="molecule type" value="Genomic_DNA"/>
</dbReference>
<feature type="region of interest" description="CPSase" evidence="10">
    <location>
        <begin position="1"/>
        <end position="169"/>
    </location>
</feature>
<comment type="subunit">
    <text evidence="10">Composed of two chains; the small (or glutamine) chain promotes the hydrolysis of glutamine to ammonia, which is used by the large (or ammonia) chain to synthesize carbamoyl phosphate. Tetramer of heterodimers (alpha,beta)4.</text>
</comment>
<evidence type="ECO:0000256" key="4">
    <source>
        <dbReference type="ARBA" id="ARBA00022598"/>
    </source>
</evidence>
<dbReference type="RefSeq" id="WP_265581293.1">
    <property type="nucleotide sequence ID" value="NZ_CP036172.1"/>
</dbReference>
<evidence type="ECO:0000256" key="7">
    <source>
        <dbReference type="ARBA" id="ARBA00022962"/>
    </source>
</evidence>
<dbReference type="UniPathway" id="UPA00068">
    <property type="reaction ID" value="UER00171"/>
</dbReference>
<dbReference type="HAMAP" id="MF_01209">
    <property type="entry name" value="CPSase_S_chain"/>
    <property type="match status" value="1"/>
</dbReference>
<feature type="binding site" evidence="10">
    <location>
        <position position="289"/>
    </location>
    <ligand>
        <name>L-glutamine</name>
        <dbReference type="ChEBI" id="CHEBI:58359"/>
    </ligand>
</feature>
<feature type="binding site" evidence="10">
    <location>
        <position position="218"/>
    </location>
    <ligand>
        <name>L-glutamine</name>
        <dbReference type="ChEBI" id="CHEBI:58359"/>
    </ligand>
</feature>
<dbReference type="NCBIfam" id="NF009475">
    <property type="entry name" value="PRK12838.1"/>
    <property type="match status" value="1"/>
</dbReference>
<comment type="catalytic activity">
    <reaction evidence="10">
        <text>L-glutamine + H2O = L-glutamate + NH4(+)</text>
        <dbReference type="Rhea" id="RHEA:15889"/>
        <dbReference type="ChEBI" id="CHEBI:15377"/>
        <dbReference type="ChEBI" id="CHEBI:28938"/>
        <dbReference type="ChEBI" id="CHEBI:29985"/>
        <dbReference type="ChEBI" id="CHEBI:58359"/>
    </reaction>
</comment>
<comment type="pathway">
    <text evidence="10">Pyrimidine metabolism; UMP biosynthesis via de novo pathway; (S)-dihydroorotate from bicarbonate: step 1/3.</text>
</comment>
<dbReference type="InterPro" id="IPR029062">
    <property type="entry name" value="Class_I_gatase-like"/>
</dbReference>
<evidence type="ECO:0000256" key="6">
    <source>
        <dbReference type="ARBA" id="ARBA00022840"/>
    </source>
</evidence>
<dbReference type="PRINTS" id="PR00099">
    <property type="entry name" value="CPSGATASE"/>
</dbReference>
<evidence type="ECO:0000256" key="8">
    <source>
        <dbReference type="ARBA" id="ARBA00022975"/>
    </source>
</evidence>
<evidence type="ECO:0000256" key="10">
    <source>
        <dbReference type="HAMAP-Rule" id="MF_01209"/>
    </source>
</evidence>
<keyword evidence="8 10" id="KW-0665">Pyrimidine biosynthesis</keyword>
<dbReference type="InterPro" id="IPR036480">
    <property type="entry name" value="CarbP_synth_ssu_N_sf"/>
</dbReference>
<feature type="active site" evidence="10">
    <location>
        <position position="330"/>
    </location>
</feature>
<dbReference type="KEGG" id="maqe:RJ40_00035"/>
<reference evidence="12" key="1">
    <citation type="journal article" date="2001" name="Int. J. Syst. Evol. Microbiol.">
        <title>Methanofollis aquaemaris sp. nov., a methanogen isolated from an aquaculture fish pond.</title>
        <authorList>
            <person name="Lai M.C."/>
            <person name="Chen S.C."/>
        </authorList>
    </citation>
    <scope>NUCLEOTIDE SEQUENCE</scope>
    <source>
        <strain evidence="12">N2F9704</strain>
    </source>
</reference>
<dbReference type="InterPro" id="IPR050472">
    <property type="entry name" value="Anth_synth/Amidotransfase"/>
</dbReference>
<dbReference type="NCBIfam" id="TIGR01368">
    <property type="entry name" value="CPSaseIIsmall"/>
    <property type="match status" value="1"/>
</dbReference>
<organism evidence="12 13">
    <name type="scientific">Methanofollis aquaemaris</name>
    <dbReference type="NCBI Taxonomy" id="126734"/>
    <lineage>
        <taxon>Archaea</taxon>
        <taxon>Methanobacteriati</taxon>
        <taxon>Methanobacteriota</taxon>
        <taxon>Stenosarchaea group</taxon>
        <taxon>Methanomicrobia</taxon>
        <taxon>Methanomicrobiales</taxon>
        <taxon>Methanomicrobiaceae</taxon>
        <taxon>Methanofollis</taxon>
    </lineage>
</organism>
<dbReference type="Proteomes" id="UP001042704">
    <property type="component" value="Chromosome"/>
</dbReference>
<dbReference type="SUPFAM" id="SSF52317">
    <property type="entry name" value="Class I glutamine amidotransferase-like"/>
    <property type="match status" value="1"/>
</dbReference>
<evidence type="ECO:0000256" key="2">
    <source>
        <dbReference type="ARBA" id="ARBA00007800"/>
    </source>
</evidence>
<comment type="catalytic activity">
    <reaction evidence="9 10">
        <text>hydrogencarbonate + L-glutamine + 2 ATP + H2O = carbamoyl phosphate + L-glutamate + 2 ADP + phosphate + 2 H(+)</text>
        <dbReference type="Rhea" id="RHEA:18633"/>
        <dbReference type="ChEBI" id="CHEBI:15377"/>
        <dbReference type="ChEBI" id="CHEBI:15378"/>
        <dbReference type="ChEBI" id="CHEBI:17544"/>
        <dbReference type="ChEBI" id="CHEBI:29985"/>
        <dbReference type="ChEBI" id="CHEBI:30616"/>
        <dbReference type="ChEBI" id="CHEBI:43474"/>
        <dbReference type="ChEBI" id="CHEBI:58228"/>
        <dbReference type="ChEBI" id="CHEBI:58359"/>
        <dbReference type="ChEBI" id="CHEBI:456216"/>
        <dbReference type="EC" id="6.3.5.5"/>
    </reaction>
</comment>
<dbReference type="UniPathway" id="UPA00070">
    <property type="reaction ID" value="UER00115"/>
</dbReference>
<dbReference type="GO" id="GO:0004088">
    <property type="term" value="F:carbamoyl-phosphate synthase (glutamine-hydrolyzing) activity"/>
    <property type="evidence" value="ECO:0007669"/>
    <property type="project" value="UniProtKB-UniRule"/>
</dbReference>